<evidence type="ECO:0000256" key="15">
    <source>
        <dbReference type="ARBA" id="ARBA00048526"/>
    </source>
</evidence>
<dbReference type="InterPro" id="IPR050861">
    <property type="entry name" value="Dihydroxyacetone_Kinase"/>
</dbReference>
<dbReference type="GO" id="GO:0004371">
    <property type="term" value="F:glycerone kinase activity"/>
    <property type="evidence" value="ECO:0007669"/>
    <property type="project" value="UniProtKB-EC"/>
</dbReference>
<dbReference type="AlphaFoldDB" id="A0A1I7XLF5"/>
<evidence type="ECO:0000256" key="11">
    <source>
        <dbReference type="ARBA" id="ARBA00032426"/>
    </source>
</evidence>
<comment type="catalytic activity">
    <reaction evidence="15">
        <text>FAD = riboflavin cyclic-4',5'-phosphate + AMP + H(+)</text>
        <dbReference type="Rhea" id="RHEA:13729"/>
        <dbReference type="ChEBI" id="CHEBI:15378"/>
        <dbReference type="ChEBI" id="CHEBI:57692"/>
        <dbReference type="ChEBI" id="CHEBI:76202"/>
        <dbReference type="ChEBI" id="CHEBI:456215"/>
        <dbReference type="EC" id="4.6.1.15"/>
    </reaction>
</comment>
<evidence type="ECO:0000313" key="19">
    <source>
        <dbReference type="Proteomes" id="UP000095283"/>
    </source>
</evidence>
<feature type="domain" description="DhaK" evidence="18">
    <location>
        <begin position="10"/>
        <end position="344"/>
    </location>
</feature>
<accession>A0A1I7XLF5</accession>
<dbReference type="Proteomes" id="UP000095283">
    <property type="component" value="Unplaced"/>
</dbReference>
<dbReference type="GO" id="GO:0050354">
    <property type="term" value="F:triokinase activity"/>
    <property type="evidence" value="ECO:0007669"/>
    <property type="project" value="UniProtKB-EC"/>
</dbReference>
<dbReference type="GO" id="GO:0019563">
    <property type="term" value="P:glycerol catabolic process"/>
    <property type="evidence" value="ECO:0007669"/>
    <property type="project" value="TreeGrafter"/>
</dbReference>
<dbReference type="Gene3D" id="3.40.50.10440">
    <property type="entry name" value="Dihydroxyacetone kinase, domain 1"/>
    <property type="match status" value="1"/>
</dbReference>
<dbReference type="GO" id="GO:0034012">
    <property type="term" value="F:FAD-AMP lyase (cyclizing) activity"/>
    <property type="evidence" value="ECO:0007669"/>
    <property type="project" value="UniProtKB-EC"/>
</dbReference>
<evidence type="ECO:0000256" key="12">
    <source>
        <dbReference type="ARBA" id="ARBA00045490"/>
    </source>
</evidence>
<dbReference type="SUPFAM" id="SSF101473">
    <property type="entry name" value="DhaL-like"/>
    <property type="match status" value="1"/>
</dbReference>
<dbReference type="EC" id="2.7.1.28" evidence="3"/>
<keyword evidence="8" id="KW-0418">Kinase</keyword>
<evidence type="ECO:0000256" key="2">
    <source>
        <dbReference type="ARBA" id="ARBA00012107"/>
    </source>
</evidence>
<dbReference type="FunFam" id="1.25.40.340:FF:000002">
    <property type="entry name" value="Dihydroxyacetone kinase, L subunit"/>
    <property type="match status" value="1"/>
</dbReference>
<comment type="catalytic activity">
    <reaction evidence="14">
        <text>D-glyceraldehyde + ATP = D-glyceraldehyde 3-phosphate + ADP + H(+)</text>
        <dbReference type="Rhea" id="RHEA:13941"/>
        <dbReference type="ChEBI" id="CHEBI:15378"/>
        <dbReference type="ChEBI" id="CHEBI:17378"/>
        <dbReference type="ChEBI" id="CHEBI:30616"/>
        <dbReference type="ChEBI" id="CHEBI:59776"/>
        <dbReference type="ChEBI" id="CHEBI:456216"/>
        <dbReference type="EC" id="2.7.1.28"/>
    </reaction>
</comment>
<evidence type="ECO:0000256" key="1">
    <source>
        <dbReference type="ARBA" id="ARBA00008757"/>
    </source>
</evidence>
<comment type="catalytic activity">
    <reaction evidence="16">
        <text>dihydroxyacetone + ATP = dihydroxyacetone phosphate + ADP + H(+)</text>
        <dbReference type="Rhea" id="RHEA:15773"/>
        <dbReference type="ChEBI" id="CHEBI:15378"/>
        <dbReference type="ChEBI" id="CHEBI:16016"/>
        <dbReference type="ChEBI" id="CHEBI:30616"/>
        <dbReference type="ChEBI" id="CHEBI:57642"/>
        <dbReference type="ChEBI" id="CHEBI:456216"/>
        <dbReference type="EC" id="2.7.1.29"/>
    </reaction>
</comment>
<proteinExistence type="inferred from homology"/>
<evidence type="ECO:0000259" key="18">
    <source>
        <dbReference type="PROSITE" id="PS51481"/>
    </source>
</evidence>
<dbReference type="FunFam" id="3.40.50.10440:FF:000001">
    <property type="entry name" value="Dihydroxyacetone kinase, DhaK subunit"/>
    <property type="match status" value="1"/>
</dbReference>
<comment type="subunit">
    <text evidence="13">Homodimer. Interacts with IFIH1 (via the CARD domains), the interaction is inhibited by viral infection.</text>
</comment>
<evidence type="ECO:0000259" key="17">
    <source>
        <dbReference type="PROSITE" id="PS51480"/>
    </source>
</evidence>
<evidence type="ECO:0000256" key="5">
    <source>
        <dbReference type="ARBA" id="ARBA00018932"/>
    </source>
</evidence>
<evidence type="ECO:0000256" key="4">
    <source>
        <dbReference type="ARBA" id="ARBA00012578"/>
    </source>
</evidence>
<dbReference type="FunFam" id="3.30.1180.20:FF:000001">
    <property type="entry name" value="Dihydroxyacetone kinase 1"/>
    <property type="match status" value="1"/>
</dbReference>
<dbReference type="SMART" id="SM01120">
    <property type="entry name" value="Dak2"/>
    <property type="match status" value="1"/>
</dbReference>
<evidence type="ECO:0000256" key="13">
    <source>
        <dbReference type="ARBA" id="ARBA00046681"/>
    </source>
</evidence>
<dbReference type="GO" id="GO:0005829">
    <property type="term" value="C:cytosol"/>
    <property type="evidence" value="ECO:0007669"/>
    <property type="project" value="TreeGrafter"/>
</dbReference>
<comment type="function">
    <text evidence="12">Catalyzes both the phosphorylation of dihydroxyacetone and of glyceraldehyde, and the splitting of ribonucleoside diphosphate-X compounds among which FAD is the best substrate. Represses IFIH1-mediated cellular antiviral response.</text>
</comment>
<protein>
    <recommendedName>
        <fullName evidence="5">Triokinase/FMN cyclase</fullName>
        <ecNumber evidence="3">2.7.1.28</ecNumber>
        <ecNumber evidence="2">2.7.1.29</ecNumber>
        <ecNumber evidence="4">4.6.1.15</ecNumber>
    </recommendedName>
    <alternativeName>
        <fullName evidence="11">Bifunctional ATP-dependent dihydroxyacetone kinase/FAD-AMP lyase (cyclizing)</fullName>
    </alternativeName>
</protein>
<keyword evidence="6" id="KW-0808">Transferase</keyword>
<evidence type="ECO:0000256" key="3">
    <source>
        <dbReference type="ARBA" id="ARBA00012110"/>
    </source>
</evidence>
<dbReference type="EC" id="4.6.1.15" evidence="4"/>
<feature type="domain" description="DhaL" evidence="17">
    <location>
        <begin position="403"/>
        <end position="599"/>
    </location>
</feature>
<reference evidence="20" key="1">
    <citation type="submission" date="2016-11" db="UniProtKB">
        <authorList>
            <consortium name="WormBaseParasite"/>
        </authorList>
    </citation>
    <scope>IDENTIFICATION</scope>
</reference>
<dbReference type="Pfam" id="PF02733">
    <property type="entry name" value="Dak1"/>
    <property type="match status" value="1"/>
</dbReference>
<keyword evidence="7" id="KW-0547">Nucleotide-binding</keyword>
<dbReference type="InterPro" id="IPR004006">
    <property type="entry name" value="DhaK_dom"/>
</dbReference>
<evidence type="ECO:0000313" key="20">
    <source>
        <dbReference type="WBParaSite" id="Hba_18611"/>
    </source>
</evidence>
<sequence>MPITKTFINQIEDVVDDALLGLVKCSDEVVFHNKCRRVVLRKDFAAYCRQGNVTLIAGGGAGHEPYPTGYVGRGFLTAAVSGSIFASPPSGHIIMALEATRSTGGCLLFLINYTGDRLNFGLAVEKFKANGGNIRVVTISDDTAIEDSSRIGPRGLAAAVLAIKVNRKQCMISGAMAETRQYSIDQIEDTANKINENSGTIGVSLYPCSIPGQGPMFVLKEQEMEIGLGIHGEPGKMREEIQRAKAIVEKTMSILRDSRKLKLQTGMKIVLMINNLGSTSEIEMNIIKGEVFSWCSSNNIIIERLLVGSYMTSLNGHGISITILKVFDDKILDLLDASTVAPGWKSACLISSNLPSQALPENLSAHDSSKIRMRLKGAQFTVGEKLYCRNVLYTTNYFIAQQELAKLTIISVCNEMCNRKEELNRLDGAAGDGDCGSTFAYAAEGLYLINIIKKSSLAFTHPQVLLEQLAEIYEQDVGGTSGALYALMLSAASEAFSKTTSSSSFVSALQKALTVIQKHGGALPGDKTMVDPLNAAVSNLMQSEDIDWEKAITEAERAAEETSTMTAGAGRASYTSHKVQNCADAGAKAISFWMRAIWNTVSDVTGIQNSI</sequence>
<dbReference type="Gene3D" id="3.30.1180.20">
    <property type="entry name" value="Dihydroxyacetone kinase, domain 2"/>
    <property type="match status" value="1"/>
</dbReference>
<dbReference type="PANTHER" id="PTHR28629">
    <property type="entry name" value="TRIOKINASE/FMN CYCLASE"/>
    <property type="match status" value="1"/>
</dbReference>
<organism evidence="19 20">
    <name type="scientific">Heterorhabditis bacteriophora</name>
    <name type="common">Entomopathogenic nematode worm</name>
    <dbReference type="NCBI Taxonomy" id="37862"/>
    <lineage>
        <taxon>Eukaryota</taxon>
        <taxon>Metazoa</taxon>
        <taxon>Ecdysozoa</taxon>
        <taxon>Nematoda</taxon>
        <taxon>Chromadorea</taxon>
        <taxon>Rhabditida</taxon>
        <taxon>Rhabditina</taxon>
        <taxon>Rhabditomorpha</taxon>
        <taxon>Strongyloidea</taxon>
        <taxon>Heterorhabditidae</taxon>
        <taxon>Heterorhabditis</taxon>
    </lineage>
</organism>
<evidence type="ECO:0000256" key="6">
    <source>
        <dbReference type="ARBA" id="ARBA00022679"/>
    </source>
</evidence>
<dbReference type="PANTHER" id="PTHR28629:SF4">
    <property type="entry name" value="TRIOKINASE_FMN CYCLASE"/>
    <property type="match status" value="1"/>
</dbReference>
<dbReference type="SUPFAM" id="SSF82549">
    <property type="entry name" value="DAK1/DegV-like"/>
    <property type="match status" value="1"/>
</dbReference>
<keyword evidence="19" id="KW-1185">Reference proteome</keyword>
<dbReference type="WBParaSite" id="Hba_18611">
    <property type="protein sequence ID" value="Hba_18611"/>
    <property type="gene ID" value="Hba_18611"/>
</dbReference>
<dbReference type="Pfam" id="PF02734">
    <property type="entry name" value="Dak2"/>
    <property type="match status" value="1"/>
</dbReference>
<keyword evidence="10" id="KW-0170">Cobalt</keyword>
<keyword evidence="9" id="KW-0067">ATP-binding</keyword>
<evidence type="ECO:0000256" key="8">
    <source>
        <dbReference type="ARBA" id="ARBA00022777"/>
    </source>
</evidence>
<evidence type="ECO:0000256" key="10">
    <source>
        <dbReference type="ARBA" id="ARBA00023285"/>
    </source>
</evidence>
<dbReference type="InterPro" id="IPR036117">
    <property type="entry name" value="DhaL_dom_sf"/>
</dbReference>
<evidence type="ECO:0000256" key="7">
    <source>
        <dbReference type="ARBA" id="ARBA00022741"/>
    </source>
</evidence>
<comment type="similarity">
    <text evidence="1">Belongs to the dihydroxyacetone kinase (DAK) family.</text>
</comment>
<dbReference type="GO" id="GO:0005524">
    <property type="term" value="F:ATP binding"/>
    <property type="evidence" value="ECO:0007669"/>
    <property type="project" value="UniProtKB-KW"/>
</dbReference>
<evidence type="ECO:0000256" key="16">
    <source>
        <dbReference type="ARBA" id="ARBA00048898"/>
    </source>
</evidence>
<name>A0A1I7XLF5_HETBA</name>
<dbReference type="EC" id="2.7.1.29" evidence="2"/>
<dbReference type="Gene3D" id="1.25.40.340">
    <property type="match status" value="1"/>
</dbReference>
<evidence type="ECO:0000256" key="14">
    <source>
        <dbReference type="ARBA" id="ARBA00047974"/>
    </source>
</evidence>
<dbReference type="InterPro" id="IPR004007">
    <property type="entry name" value="DhaL_dom"/>
</dbReference>
<dbReference type="PROSITE" id="PS51481">
    <property type="entry name" value="DHAK"/>
    <property type="match status" value="1"/>
</dbReference>
<dbReference type="PROSITE" id="PS51480">
    <property type="entry name" value="DHAL"/>
    <property type="match status" value="1"/>
</dbReference>
<evidence type="ECO:0000256" key="9">
    <source>
        <dbReference type="ARBA" id="ARBA00022840"/>
    </source>
</evidence>